<keyword evidence="1" id="KW-0812">Transmembrane</keyword>
<evidence type="ECO:0000313" key="3">
    <source>
        <dbReference type="EMBL" id="KGO95815.1"/>
    </source>
</evidence>
<keyword evidence="1" id="KW-0472">Membrane</keyword>
<comment type="caution">
    <text evidence="3">The sequence shown here is derived from an EMBL/GenBank/DDBJ whole genome shotgun (WGS) entry which is preliminary data.</text>
</comment>
<dbReference type="RefSeq" id="WP_023574830.1">
    <property type="nucleotide sequence ID" value="NZ_AVCS01000028.1"/>
</dbReference>
<evidence type="ECO:0000259" key="2">
    <source>
        <dbReference type="Pfam" id="PF22827"/>
    </source>
</evidence>
<dbReference type="EMBL" id="JRLZ01000008">
    <property type="protein sequence ID" value="KGO95815.1"/>
    <property type="molecule type" value="Genomic_DNA"/>
</dbReference>
<proteinExistence type="predicted"/>
<evidence type="ECO:0000256" key="1">
    <source>
        <dbReference type="SAM" id="Phobius"/>
    </source>
</evidence>
<keyword evidence="1" id="KW-1133">Transmembrane helix</keyword>
<reference evidence="4" key="1">
    <citation type="submission" date="2013-09" db="EMBL/GenBank/DDBJ databases">
        <authorList>
            <person name="Zeng Z."/>
            <person name="Chen C."/>
        </authorList>
    </citation>
    <scope>NUCLEOTIDE SEQUENCE [LARGE SCALE GENOMIC DNA]</scope>
    <source>
        <strain evidence="4">DK69</strain>
    </source>
</reference>
<dbReference type="OrthoDB" id="799967at2"/>
<accession>V6S296</accession>
<gene>
    <name evidence="3" type="ORF">Q767_08980</name>
</gene>
<dbReference type="Pfam" id="PF22827">
    <property type="entry name" value="GldL_N"/>
    <property type="match status" value="1"/>
</dbReference>
<evidence type="ECO:0000313" key="4">
    <source>
        <dbReference type="Proteomes" id="UP000030149"/>
    </source>
</evidence>
<reference evidence="3 4" key="2">
    <citation type="journal article" date="2015" name="Stand. Genomic Sci.">
        <title>High quality draft genomic sequence of Flavobacterium enshiense DK69(T) and comparison among Flavobacterium genomes.</title>
        <authorList>
            <person name="Zeng Z."/>
            <person name="Chen C."/>
            <person name="Du H."/>
            <person name="Wang G."/>
            <person name="Li M."/>
        </authorList>
    </citation>
    <scope>NUCLEOTIDE SEQUENCE [LARGE SCALE GENOMIC DNA]</scope>
    <source>
        <strain evidence="3 4">DK69</strain>
    </source>
</reference>
<sequence length="65" mass="7298">MKNKHIIIAFVLGFIITIIGALFKIMHWPYASALLILGMLCEAYAGIALVVKIYKDQNPNGFFNK</sequence>
<keyword evidence="4" id="KW-1185">Reference proteome</keyword>
<dbReference type="eggNOG" id="ENOG5033BG8">
    <property type="taxonomic scope" value="Bacteria"/>
</dbReference>
<feature type="transmembrane region" description="Helical" evidence="1">
    <location>
        <begin position="7"/>
        <end position="26"/>
    </location>
</feature>
<protein>
    <recommendedName>
        <fullName evidence="2">Gliding motility protein GldL-like N-terminal domain-containing protein</fullName>
    </recommendedName>
</protein>
<dbReference type="AlphaFoldDB" id="V6S296"/>
<name>V6S296_9FLAO</name>
<dbReference type="PATRIC" id="fig|1107311.3.peg.2841"/>
<organism evidence="3 4">
    <name type="scientific">Flavobacterium enshiense DK69</name>
    <dbReference type="NCBI Taxonomy" id="1107311"/>
    <lineage>
        <taxon>Bacteria</taxon>
        <taxon>Pseudomonadati</taxon>
        <taxon>Bacteroidota</taxon>
        <taxon>Flavobacteriia</taxon>
        <taxon>Flavobacteriales</taxon>
        <taxon>Flavobacteriaceae</taxon>
        <taxon>Flavobacterium</taxon>
    </lineage>
</organism>
<dbReference type="STRING" id="1107311.Q767_08980"/>
<feature type="domain" description="Gliding motility protein GldL-like N-terminal" evidence="2">
    <location>
        <begin position="16"/>
        <end position="44"/>
    </location>
</feature>
<dbReference type="InterPro" id="IPR055087">
    <property type="entry name" value="GldL-like_N"/>
</dbReference>
<feature type="transmembrane region" description="Helical" evidence="1">
    <location>
        <begin position="32"/>
        <end position="54"/>
    </location>
</feature>
<dbReference type="Proteomes" id="UP000030149">
    <property type="component" value="Unassembled WGS sequence"/>
</dbReference>